<dbReference type="Proteomes" id="UP000620064">
    <property type="component" value="Unassembled WGS sequence"/>
</dbReference>
<evidence type="ECO:0000313" key="3">
    <source>
        <dbReference type="Proteomes" id="UP000620064"/>
    </source>
</evidence>
<dbReference type="RefSeq" id="WP_188616687.1">
    <property type="nucleotide sequence ID" value="NZ_BMLV01000001.1"/>
</dbReference>
<comment type="caution">
    <text evidence="2">The sequence shown here is derived from an EMBL/GenBank/DDBJ whole genome shotgun (WGS) entry which is preliminary data.</text>
</comment>
<evidence type="ECO:0000313" key="2">
    <source>
        <dbReference type="EMBL" id="GGP02468.1"/>
    </source>
</evidence>
<dbReference type="EMBL" id="BMLV01000001">
    <property type="protein sequence ID" value="GGP02468.1"/>
    <property type="molecule type" value="Genomic_DNA"/>
</dbReference>
<evidence type="ECO:0000256" key="1">
    <source>
        <dbReference type="SAM" id="MobiDB-lite"/>
    </source>
</evidence>
<accession>A0ABQ2NH96</accession>
<sequence>MKNLVLSITILASVLSFAQQREDRNLRGERKRVAQGVKSGEINKKEAAVIHEQAKDVKQAKRAAAADGQITVKEKAKIARQDRQLDRTIRRKKHN</sequence>
<proteinExistence type="predicted"/>
<keyword evidence="3" id="KW-1185">Reference proteome</keyword>
<feature type="compositionally biased region" description="Basic and acidic residues" evidence="1">
    <location>
        <begin position="76"/>
        <end position="88"/>
    </location>
</feature>
<organism evidence="2 3">
    <name type="scientific">Cloacibacterium rupense</name>
    <dbReference type="NCBI Taxonomy" id="517423"/>
    <lineage>
        <taxon>Bacteria</taxon>
        <taxon>Pseudomonadati</taxon>
        <taxon>Bacteroidota</taxon>
        <taxon>Flavobacteriia</taxon>
        <taxon>Flavobacteriales</taxon>
        <taxon>Weeksellaceae</taxon>
    </lineage>
</organism>
<feature type="region of interest" description="Disordered" evidence="1">
    <location>
        <begin position="76"/>
        <end position="95"/>
    </location>
</feature>
<name>A0ABQ2NH96_9FLAO</name>
<reference evidence="3" key="1">
    <citation type="journal article" date="2019" name="Int. J. Syst. Evol. Microbiol.">
        <title>The Global Catalogue of Microorganisms (GCM) 10K type strain sequencing project: providing services to taxonomists for standard genome sequencing and annotation.</title>
        <authorList>
            <consortium name="The Broad Institute Genomics Platform"/>
            <consortium name="The Broad Institute Genome Sequencing Center for Infectious Disease"/>
            <person name="Wu L."/>
            <person name="Ma J."/>
        </authorList>
    </citation>
    <scope>NUCLEOTIDE SEQUENCE [LARGE SCALE GENOMIC DNA]</scope>
    <source>
        <strain evidence="3">CGMCC 1.7656</strain>
    </source>
</reference>
<protein>
    <submittedName>
        <fullName evidence="2">Uncharacterized protein</fullName>
    </submittedName>
</protein>
<gene>
    <name evidence="2" type="ORF">GCM10010992_06970</name>
</gene>